<keyword evidence="1" id="KW-0812">Transmembrane</keyword>
<protein>
    <submittedName>
        <fullName evidence="2">Uncharacterized protein</fullName>
    </submittedName>
</protein>
<organism evidence="2 3">
    <name type="scientific">Priestia iocasae</name>
    <dbReference type="NCBI Taxonomy" id="2291674"/>
    <lineage>
        <taxon>Bacteria</taxon>
        <taxon>Bacillati</taxon>
        <taxon>Bacillota</taxon>
        <taxon>Bacilli</taxon>
        <taxon>Bacillales</taxon>
        <taxon>Bacillaceae</taxon>
        <taxon>Priestia</taxon>
    </lineage>
</organism>
<keyword evidence="1" id="KW-1133">Transmembrane helix</keyword>
<dbReference type="EMBL" id="JAFBFC010000003">
    <property type="protein sequence ID" value="MBM7703380.1"/>
    <property type="molecule type" value="Genomic_DNA"/>
</dbReference>
<feature type="transmembrane region" description="Helical" evidence="1">
    <location>
        <begin position="5"/>
        <end position="23"/>
    </location>
</feature>
<reference evidence="2 3" key="1">
    <citation type="submission" date="2021-01" db="EMBL/GenBank/DDBJ databases">
        <title>Genomic Encyclopedia of Type Strains, Phase IV (KMG-IV): sequencing the most valuable type-strain genomes for metagenomic binning, comparative biology and taxonomic classification.</title>
        <authorList>
            <person name="Goeker M."/>
        </authorList>
    </citation>
    <scope>NUCLEOTIDE SEQUENCE [LARGE SCALE GENOMIC DNA]</scope>
    <source>
        <strain evidence="2 3">DSM 104297</strain>
    </source>
</reference>
<keyword evidence="1" id="KW-0472">Membrane</keyword>
<comment type="caution">
    <text evidence="2">The sequence shown here is derived from an EMBL/GenBank/DDBJ whole genome shotgun (WGS) entry which is preliminary data.</text>
</comment>
<accession>A0ABS2QV69</accession>
<evidence type="ECO:0000313" key="2">
    <source>
        <dbReference type="EMBL" id="MBM7703380.1"/>
    </source>
</evidence>
<evidence type="ECO:0000313" key="3">
    <source>
        <dbReference type="Proteomes" id="UP000809829"/>
    </source>
</evidence>
<evidence type="ECO:0000256" key="1">
    <source>
        <dbReference type="SAM" id="Phobius"/>
    </source>
</evidence>
<feature type="transmembrane region" description="Helical" evidence="1">
    <location>
        <begin position="56"/>
        <end position="79"/>
    </location>
</feature>
<name>A0ABS2QV69_9BACI</name>
<gene>
    <name evidence="2" type="ORF">JOC83_002227</name>
</gene>
<dbReference type="RefSeq" id="WP_205187129.1">
    <property type="nucleotide sequence ID" value="NZ_JAFBFC010000003.1"/>
</dbReference>
<proteinExistence type="predicted"/>
<dbReference type="Proteomes" id="UP000809829">
    <property type="component" value="Unassembled WGS sequence"/>
</dbReference>
<keyword evidence="3" id="KW-1185">Reference proteome</keyword>
<sequence length="83" mass="9770">MIKTMVWCIQLIIWSGYTIIEMISNRDQFVAKVILFFVFAYLAYLVAETILKRKKIAFSITVMTFLSFFVFQRIAWLVIAMSS</sequence>
<feature type="transmembrane region" description="Helical" evidence="1">
    <location>
        <begin position="29"/>
        <end position="47"/>
    </location>
</feature>